<keyword evidence="2" id="KW-0732">Signal</keyword>
<evidence type="ECO:0000256" key="1">
    <source>
        <dbReference type="SAM" id="MobiDB-lite"/>
    </source>
</evidence>
<comment type="caution">
    <text evidence="3">The sequence shown here is derived from an EMBL/GenBank/DDBJ whole genome shotgun (WGS) entry which is preliminary data.</text>
</comment>
<feature type="signal peptide" evidence="2">
    <location>
        <begin position="1"/>
        <end position="20"/>
    </location>
</feature>
<keyword evidence="4" id="KW-1185">Reference proteome</keyword>
<dbReference type="AlphaFoldDB" id="A0AAN6H4C1"/>
<feature type="compositionally biased region" description="Low complexity" evidence="1">
    <location>
        <begin position="207"/>
        <end position="233"/>
    </location>
</feature>
<accession>A0AAN6H4C1</accession>
<feature type="region of interest" description="Disordered" evidence="1">
    <location>
        <begin position="193"/>
        <end position="233"/>
    </location>
</feature>
<dbReference type="Proteomes" id="UP001175353">
    <property type="component" value="Unassembled WGS sequence"/>
</dbReference>
<evidence type="ECO:0000256" key="2">
    <source>
        <dbReference type="SAM" id="SignalP"/>
    </source>
</evidence>
<gene>
    <name evidence="3" type="ORF">LTR91_023532</name>
</gene>
<evidence type="ECO:0000313" key="4">
    <source>
        <dbReference type="Proteomes" id="UP001175353"/>
    </source>
</evidence>
<sequence>MATLTYASILLVSSLTYTNAQASVATQACLSACLTNSTNPCTAYSLPALMYCLTTSCSTISEQVLANLHVAYTPKVEYSCENSMVPGNSPGNDVPTLMLSGSGNCETSPYDFQSFVAGTRSTLTDEMCRLMVFAGEGCTGDATSLSMSDGVEECQFAGGRSAKLDCQVGEQSQPLSIVAVSRLQTLCSNATSQSPPAVASFGYNNATTPASSPGHGSGPTSTTSSTRSERTSTTMVAPLAAHTISSNVTSTTTQSAPPAPFAGIASVDHAWQVLGVAGVAMVGAAFAML</sequence>
<proteinExistence type="predicted"/>
<name>A0AAN6H4C1_9PEZI</name>
<organism evidence="3 4">
    <name type="scientific">Friedmanniomyces endolithicus</name>
    <dbReference type="NCBI Taxonomy" id="329885"/>
    <lineage>
        <taxon>Eukaryota</taxon>
        <taxon>Fungi</taxon>
        <taxon>Dikarya</taxon>
        <taxon>Ascomycota</taxon>
        <taxon>Pezizomycotina</taxon>
        <taxon>Dothideomycetes</taxon>
        <taxon>Dothideomycetidae</taxon>
        <taxon>Mycosphaerellales</taxon>
        <taxon>Teratosphaeriaceae</taxon>
        <taxon>Friedmanniomyces</taxon>
    </lineage>
</organism>
<feature type="chain" id="PRO_5042844609" description="Extracellular membrane protein CFEM domain-containing protein" evidence="2">
    <location>
        <begin position="21"/>
        <end position="289"/>
    </location>
</feature>
<dbReference type="EMBL" id="JAUJLE010000523">
    <property type="protein sequence ID" value="KAK0954027.1"/>
    <property type="molecule type" value="Genomic_DNA"/>
</dbReference>
<evidence type="ECO:0000313" key="3">
    <source>
        <dbReference type="EMBL" id="KAK0954027.1"/>
    </source>
</evidence>
<protein>
    <recommendedName>
        <fullName evidence="5">Extracellular membrane protein CFEM domain-containing protein</fullName>
    </recommendedName>
</protein>
<evidence type="ECO:0008006" key="5">
    <source>
        <dbReference type="Google" id="ProtNLM"/>
    </source>
</evidence>
<reference evidence="3" key="1">
    <citation type="submission" date="2023-06" db="EMBL/GenBank/DDBJ databases">
        <title>Black Yeasts Isolated from many extreme environments.</title>
        <authorList>
            <person name="Coleine C."/>
            <person name="Stajich J.E."/>
            <person name="Selbmann L."/>
        </authorList>
    </citation>
    <scope>NUCLEOTIDE SEQUENCE</scope>
    <source>
        <strain evidence="3">CCFEE 5200</strain>
    </source>
</reference>